<gene>
    <name evidence="1" type="ORF">SO802_028975</name>
</gene>
<proteinExistence type="predicted"/>
<evidence type="ECO:0000313" key="1">
    <source>
        <dbReference type="EMBL" id="KAK9988736.1"/>
    </source>
</evidence>
<comment type="caution">
    <text evidence="1">The sequence shown here is derived from an EMBL/GenBank/DDBJ whole genome shotgun (WGS) entry which is preliminary data.</text>
</comment>
<keyword evidence="2" id="KW-1185">Reference proteome</keyword>
<dbReference type="EMBL" id="JAZDWU010000010">
    <property type="protein sequence ID" value="KAK9988736.1"/>
    <property type="molecule type" value="Genomic_DNA"/>
</dbReference>
<evidence type="ECO:0000313" key="2">
    <source>
        <dbReference type="Proteomes" id="UP001459277"/>
    </source>
</evidence>
<organism evidence="1 2">
    <name type="scientific">Lithocarpus litseifolius</name>
    <dbReference type="NCBI Taxonomy" id="425828"/>
    <lineage>
        <taxon>Eukaryota</taxon>
        <taxon>Viridiplantae</taxon>
        <taxon>Streptophyta</taxon>
        <taxon>Embryophyta</taxon>
        <taxon>Tracheophyta</taxon>
        <taxon>Spermatophyta</taxon>
        <taxon>Magnoliopsida</taxon>
        <taxon>eudicotyledons</taxon>
        <taxon>Gunneridae</taxon>
        <taxon>Pentapetalae</taxon>
        <taxon>rosids</taxon>
        <taxon>fabids</taxon>
        <taxon>Fagales</taxon>
        <taxon>Fagaceae</taxon>
        <taxon>Lithocarpus</taxon>
    </lineage>
</organism>
<protein>
    <submittedName>
        <fullName evidence="1">Uncharacterized protein</fullName>
    </submittedName>
</protein>
<reference evidence="1 2" key="1">
    <citation type="submission" date="2024-01" db="EMBL/GenBank/DDBJ databases">
        <title>A telomere-to-telomere, gap-free genome of sweet tea (Lithocarpus litseifolius).</title>
        <authorList>
            <person name="Zhou J."/>
        </authorList>
    </citation>
    <scope>NUCLEOTIDE SEQUENCE [LARGE SCALE GENOMIC DNA]</scope>
    <source>
        <strain evidence="1">Zhou-2022a</strain>
        <tissue evidence="1">Leaf</tissue>
    </source>
</reference>
<accession>A0AAW2BTR5</accession>
<sequence length="337" mass="40203">MNNDTLSWIPVETEIEELVEFRNVNREYEPDYSPLVQPQLLQGYHGMGFREFLRQIPNLATYADQKLYELDDNGKLLGFSGNLRKVFMGIAKKVIGKHKINYFYGDLLNRVRISVDFDATIPFDAYTSFSTPDIDDGKRYDVLHLRRMVALIIRTLFPTEDVRTYQTLFSISFNLFFSPIFDLFSQYSPLQFFHPIFFNAQDRYQFIHVVKDFRNKNPVRFRDFLQLENYPIYNLQNWWTKIEDQDLYEIYKYHAITEQYTNANGLPLYIRHVHHHLEQQESGRSHAEFDDDMHQMYPGYCAKILDACIRGFHETWADFERPLHERITESPFGFATE</sequence>
<dbReference type="AlphaFoldDB" id="A0AAW2BTR5"/>
<name>A0AAW2BTR5_9ROSI</name>
<dbReference type="Proteomes" id="UP001459277">
    <property type="component" value="Unassembled WGS sequence"/>
</dbReference>